<dbReference type="Proteomes" id="UP000282312">
    <property type="component" value="Unassembled WGS sequence"/>
</dbReference>
<dbReference type="PANTHER" id="PTHR14136:SF17">
    <property type="entry name" value="BTB_POZ DOMAIN-CONTAINING PROTEIN KCTD9"/>
    <property type="match status" value="1"/>
</dbReference>
<feature type="region of interest" description="Disordered" evidence="1">
    <location>
        <begin position="1"/>
        <end position="22"/>
    </location>
</feature>
<dbReference type="InterPro" id="IPR051082">
    <property type="entry name" value="Pentapeptide-BTB/POZ_domain"/>
</dbReference>
<sequence>MARSSSRNSPTRSLVDRTSFSTPGACRRARWPISGRGSLIDRSGTARWCSTMSKYKRASGDVIRWPDSPDAREALEEWFADTSATAYLSGDFLDFRGADLSRLDLIGAYLANSHLVGVRFEEANLGDANLSNAELQGADFSFADLAKAEMVGCSAGKALFRSARLFAVQLDDAVLEGADLRHAILNSAKLYKTDLRGANLELASLRWCTLGSTSMPTVLTGARMFGSQFEGAKGAVVGPVLVDEGATRALGGAELEAWFSGQGAEHVQVVG</sequence>
<organism evidence="2 3">
    <name type="scientific">Micromonospora inaquosa</name>
    <dbReference type="NCBI Taxonomy" id="2203716"/>
    <lineage>
        <taxon>Bacteria</taxon>
        <taxon>Bacillati</taxon>
        <taxon>Actinomycetota</taxon>
        <taxon>Actinomycetes</taxon>
        <taxon>Micromonosporales</taxon>
        <taxon>Micromonosporaceae</taxon>
        <taxon>Micromonospora</taxon>
    </lineage>
</organism>
<protein>
    <recommendedName>
        <fullName evidence="4">Pentapeptide repeat-containing protein</fullName>
    </recommendedName>
</protein>
<evidence type="ECO:0000313" key="3">
    <source>
        <dbReference type="Proteomes" id="UP000282312"/>
    </source>
</evidence>
<dbReference type="PANTHER" id="PTHR14136">
    <property type="entry name" value="BTB_POZ DOMAIN-CONTAINING PROTEIN KCTD9"/>
    <property type="match status" value="1"/>
</dbReference>
<dbReference type="EMBL" id="QGSZ01000275">
    <property type="protein sequence ID" value="RQW99168.1"/>
    <property type="molecule type" value="Genomic_DNA"/>
</dbReference>
<dbReference type="AlphaFoldDB" id="A0A3N9WEW1"/>
<evidence type="ECO:0008006" key="4">
    <source>
        <dbReference type="Google" id="ProtNLM"/>
    </source>
</evidence>
<proteinExistence type="predicted"/>
<accession>A0A3N9WEW1</accession>
<gene>
    <name evidence="2" type="ORF">DLJ59_25580</name>
</gene>
<dbReference type="Pfam" id="PF00805">
    <property type="entry name" value="Pentapeptide"/>
    <property type="match status" value="2"/>
</dbReference>
<dbReference type="InterPro" id="IPR001646">
    <property type="entry name" value="5peptide_repeat"/>
</dbReference>
<dbReference type="Gene3D" id="2.160.20.80">
    <property type="entry name" value="E3 ubiquitin-protein ligase SopA"/>
    <property type="match status" value="1"/>
</dbReference>
<name>A0A3N9WEW1_9ACTN</name>
<evidence type="ECO:0000313" key="2">
    <source>
        <dbReference type="EMBL" id="RQW99168.1"/>
    </source>
</evidence>
<dbReference type="SUPFAM" id="SSF141571">
    <property type="entry name" value="Pentapeptide repeat-like"/>
    <property type="match status" value="1"/>
</dbReference>
<reference evidence="2 3" key="1">
    <citation type="submission" date="2018-05" db="EMBL/GenBank/DDBJ databases">
        <title>Micromonospora from Atacama Desert.</title>
        <authorList>
            <person name="Carro L."/>
            <person name="Goodfellow M."/>
            <person name="Klenk H.-P."/>
        </authorList>
    </citation>
    <scope>NUCLEOTIDE SEQUENCE [LARGE SCALE GENOMIC DNA]</scope>
    <source>
        <strain evidence="2 3">LB39</strain>
    </source>
</reference>
<comment type="caution">
    <text evidence="2">The sequence shown here is derived from an EMBL/GenBank/DDBJ whole genome shotgun (WGS) entry which is preliminary data.</text>
</comment>
<keyword evidence="3" id="KW-1185">Reference proteome</keyword>
<evidence type="ECO:0000256" key="1">
    <source>
        <dbReference type="SAM" id="MobiDB-lite"/>
    </source>
</evidence>